<reference evidence="2 3" key="1">
    <citation type="submission" date="2023-11" db="EMBL/GenBank/DDBJ databases">
        <title>Halocaridina rubra genome assembly.</title>
        <authorList>
            <person name="Smith C."/>
        </authorList>
    </citation>
    <scope>NUCLEOTIDE SEQUENCE [LARGE SCALE GENOMIC DNA]</scope>
    <source>
        <strain evidence="2">EP-1</strain>
        <tissue evidence="2">Whole</tissue>
    </source>
</reference>
<evidence type="ECO:0000313" key="3">
    <source>
        <dbReference type="Proteomes" id="UP001381693"/>
    </source>
</evidence>
<dbReference type="Proteomes" id="UP001381693">
    <property type="component" value="Unassembled WGS sequence"/>
</dbReference>
<dbReference type="AlphaFoldDB" id="A0AAN8WZM9"/>
<proteinExistence type="predicted"/>
<feature type="non-terminal residue" evidence="2">
    <location>
        <position position="102"/>
    </location>
</feature>
<protein>
    <submittedName>
        <fullName evidence="2">Uncharacterized protein</fullName>
    </submittedName>
</protein>
<evidence type="ECO:0000313" key="2">
    <source>
        <dbReference type="EMBL" id="KAK7071478.1"/>
    </source>
</evidence>
<comment type="caution">
    <text evidence="2">The sequence shown here is derived from an EMBL/GenBank/DDBJ whole genome shotgun (WGS) entry which is preliminary data.</text>
</comment>
<dbReference type="EMBL" id="JAXCGZ010014462">
    <property type="protein sequence ID" value="KAK7071478.1"/>
    <property type="molecule type" value="Genomic_DNA"/>
</dbReference>
<feature type="non-terminal residue" evidence="2">
    <location>
        <position position="1"/>
    </location>
</feature>
<sequence length="102" mass="11242">NDEAPVISTVHNKISKNDESKDALKPDPDISSGLLSSSPENEDATVCSQKIGIADEFISIKEEIVLPEDKHNERHEKIAVLDVVYDTKKSLSPESLNLDFPL</sequence>
<accession>A0AAN8WZM9</accession>
<name>A0AAN8WZM9_HALRR</name>
<keyword evidence="3" id="KW-1185">Reference proteome</keyword>
<gene>
    <name evidence="2" type="ORF">SK128_011029</name>
</gene>
<evidence type="ECO:0000256" key="1">
    <source>
        <dbReference type="SAM" id="MobiDB-lite"/>
    </source>
</evidence>
<organism evidence="2 3">
    <name type="scientific">Halocaridina rubra</name>
    <name type="common">Hawaiian red shrimp</name>
    <dbReference type="NCBI Taxonomy" id="373956"/>
    <lineage>
        <taxon>Eukaryota</taxon>
        <taxon>Metazoa</taxon>
        <taxon>Ecdysozoa</taxon>
        <taxon>Arthropoda</taxon>
        <taxon>Crustacea</taxon>
        <taxon>Multicrustacea</taxon>
        <taxon>Malacostraca</taxon>
        <taxon>Eumalacostraca</taxon>
        <taxon>Eucarida</taxon>
        <taxon>Decapoda</taxon>
        <taxon>Pleocyemata</taxon>
        <taxon>Caridea</taxon>
        <taxon>Atyoidea</taxon>
        <taxon>Atyidae</taxon>
        <taxon>Halocaridina</taxon>
    </lineage>
</organism>
<feature type="compositionally biased region" description="Basic and acidic residues" evidence="1">
    <location>
        <begin position="15"/>
        <end position="28"/>
    </location>
</feature>
<feature type="region of interest" description="Disordered" evidence="1">
    <location>
        <begin position="1"/>
        <end position="43"/>
    </location>
</feature>